<evidence type="ECO:0000313" key="10">
    <source>
        <dbReference type="EMBL" id="JAQ15030.1"/>
    </source>
</evidence>
<keyword evidence="3" id="KW-0805">Transcription regulation</keyword>
<evidence type="ECO:0000256" key="7">
    <source>
        <dbReference type="SAM" id="MobiDB-lite"/>
    </source>
</evidence>
<feature type="compositionally biased region" description="Polar residues" evidence="7">
    <location>
        <begin position="162"/>
        <end position="175"/>
    </location>
</feature>
<sequence>MGEKRKRFEARETDYLRKLVMEKRNIVENKQSDAVTNSAKKAAWEEIAKKFNEEPAHTKRTVYQLMKCWDNIKTKKKKELAVMKRARMSTDGGKHPSTSPSTEEGIKMESLVTDVTDHWSVDSGTVQMAGFGTHSIFMTSGPDGSLVEGGTDVDDEPELPVASQTPTPDEPSTSSGKKKAPCTQAVAAEIEERARQNATRLEQAAELHNLRLAELQTRLAIAQEELKRAQLETEHKQQLWRMEEMAFREKMGWEEK</sequence>
<feature type="region of interest" description="Disordered" evidence="7">
    <location>
        <begin position="140"/>
        <end position="184"/>
    </location>
</feature>
<comment type="function">
    <text evidence="5">Involved in transvection phenomena (= synapsis-dependent gene expression), where the synaptic pairing of chromosomes carrying genes with which zeste interacts influences the expression of these genes. Zeste binds to DNA and stimulates transcription from a nearby promoter.</text>
</comment>
<proteinExistence type="predicted"/>
<evidence type="ECO:0000256" key="6">
    <source>
        <dbReference type="SAM" id="Coils"/>
    </source>
</evidence>
<dbReference type="EMBL" id="GDHC01003599">
    <property type="protein sequence ID" value="JAQ15030.1"/>
    <property type="molecule type" value="Transcribed_RNA"/>
</dbReference>
<evidence type="ECO:0000256" key="4">
    <source>
        <dbReference type="ARBA" id="ARBA00023163"/>
    </source>
</evidence>
<reference evidence="9" key="1">
    <citation type="submission" date="2014-09" db="EMBL/GenBank/DDBJ databases">
        <authorList>
            <person name="Magalhaes I.L.F."/>
            <person name="Oliveira U."/>
            <person name="Santos F.R."/>
            <person name="Vidigal T.H.D.A."/>
            <person name="Brescovit A.D."/>
            <person name="Santos A.J."/>
        </authorList>
    </citation>
    <scope>NUCLEOTIDE SEQUENCE</scope>
</reference>
<evidence type="ECO:0000256" key="1">
    <source>
        <dbReference type="ARBA" id="ARBA00011764"/>
    </source>
</evidence>
<evidence type="ECO:0000256" key="3">
    <source>
        <dbReference type="ARBA" id="ARBA00023015"/>
    </source>
</evidence>
<dbReference type="PANTHER" id="PTHR21411">
    <property type="entry name" value="APONTIC"/>
    <property type="match status" value="1"/>
</dbReference>
<protein>
    <recommendedName>
        <fullName evidence="2">Regulatory protein zeste</fullName>
    </recommendedName>
</protein>
<dbReference type="PANTHER" id="PTHR21411:SF0">
    <property type="entry name" value="REGULATORY PROTEIN ZESTE"/>
    <property type="match status" value="1"/>
</dbReference>
<evidence type="ECO:0000313" key="9">
    <source>
        <dbReference type="EMBL" id="JAG56650.1"/>
    </source>
</evidence>
<dbReference type="InterPro" id="IPR028002">
    <property type="entry name" value="Myb_DNA-bind_5"/>
</dbReference>
<keyword evidence="4" id="KW-0804">Transcription</keyword>
<organism evidence="9">
    <name type="scientific">Lygus hesperus</name>
    <name type="common">Western plant bug</name>
    <dbReference type="NCBI Taxonomy" id="30085"/>
    <lineage>
        <taxon>Eukaryota</taxon>
        <taxon>Metazoa</taxon>
        <taxon>Ecdysozoa</taxon>
        <taxon>Arthropoda</taxon>
        <taxon>Hexapoda</taxon>
        <taxon>Insecta</taxon>
        <taxon>Pterygota</taxon>
        <taxon>Neoptera</taxon>
        <taxon>Paraneoptera</taxon>
        <taxon>Hemiptera</taxon>
        <taxon>Heteroptera</taxon>
        <taxon>Panheteroptera</taxon>
        <taxon>Cimicomorpha</taxon>
        <taxon>Miridae</taxon>
        <taxon>Mirini</taxon>
        <taxon>Lygus</taxon>
    </lineage>
</organism>
<accession>A0A0K8SUU1</accession>
<gene>
    <name evidence="10" type="primary">CI030_7</name>
    <name evidence="10" type="ORF">g.53056</name>
</gene>
<feature type="coiled-coil region" evidence="6">
    <location>
        <begin position="198"/>
        <end position="239"/>
    </location>
</feature>
<dbReference type="EMBL" id="GBRD01009171">
    <property type="protein sequence ID" value="JAG56650.1"/>
    <property type="molecule type" value="Transcribed_RNA"/>
</dbReference>
<feature type="domain" description="Myb/SANT-like DNA-binding" evidence="8">
    <location>
        <begin position="5"/>
        <end position="81"/>
    </location>
</feature>
<reference evidence="10" key="2">
    <citation type="journal article" date="2016" name="Gigascience">
        <title>De novo construction of an expanded transcriptome assembly for the western tarnished plant bug, Lygus hesperus.</title>
        <authorList>
            <person name="Tassone E.E."/>
            <person name="Geib S.M."/>
            <person name="Hall B."/>
            <person name="Fabrick J.A."/>
            <person name="Brent C.S."/>
            <person name="Hull J.J."/>
        </authorList>
    </citation>
    <scope>NUCLEOTIDE SEQUENCE</scope>
</reference>
<name>A0A0K8SUU1_LYGHE</name>
<evidence type="ECO:0000259" key="8">
    <source>
        <dbReference type="Pfam" id="PF13873"/>
    </source>
</evidence>
<dbReference type="AlphaFoldDB" id="A0A0K8SUU1"/>
<dbReference type="Pfam" id="PF13873">
    <property type="entry name" value="Myb_DNA-bind_5"/>
    <property type="match status" value="1"/>
</dbReference>
<comment type="subunit">
    <text evidence="1">Self-associates forming complexes of several hundred monomers.</text>
</comment>
<evidence type="ECO:0000256" key="2">
    <source>
        <dbReference type="ARBA" id="ARBA00016807"/>
    </source>
</evidence>
<keyword evidence="6" id="KW-0175">Coiled coil</keyword>
<evidence type="ECO:0000256" key="5">
    <source>
        <dbReference type="ARBA" id="ARBA00025466"/>
    </source>
</evidence>